<dbReference type="AlphaFoldDB" id="A0ABD0LQ62"/>
<dbReference type="Proteomes" id="UP001519460">
    <property type="component" value="Unassembled WGS sequence"/>
</dbReference>
<proteinExistence type="predicted"/>
<organism evidence="2 3">
    <name type="scientific">Batillaria attramentaria</name>
    <dbReference type="NCBI Taxonomy" id="370345"/>
    <lineage>
        <taxon>Eukaryota</taxon>
        <taxon>Metazoa</taxon>
        <taxon>Spiralia</taxon>
        <taxon>Lophotrochozoa</taxon>
        <taxon>Mollusca</taxon>
        <taxon>Gastropoda</taxon>
        <taxon>Caenogastropoda</taxon>
        <taxon>Sorbeoconcha</taxon>
        <taxon>Cerithioidea</taxon>
        <taxon>Batillariidae</taxon>
        <taxon>Batillaria</taxon>
    </lineage>
</organism>
<keyword evidence="3" id="KW-1185">Reference proteome</keyword>
<gene>
    <name evidence="2" type="ORF">BaRGS_00007629</name>
</gene>
<feature type="signal peptide" evidence="1">
    <location>
        <begin position="1"/>
        <end position="29"/>
    </location>
</feature>
<evidence type="ECO:0000313" key="3">
    <source>
        <dbReference type="Proteomes" id="UP001519460"/>
    </source>
</evidence>
<accession>A0ABD0LQ62</accession>
<comment type="caution">
    <text evidence="2">The sequence shown here is derived from an EMBL/GenBank/DDBJ whole genome shotgun (WGS) entry which is preliminary data.</text>
</comment>
<evidence type="ECO:0000313" key="2">
    <source>
        <dbReference type="EMBL" id="KAK7501144.1"/>
    </source>
</evidence>
<evidence type="ECO:0008006" key="4">
    <source>
        <dbReference type="Google" id="ProtNLM"/>
    </source>
</evidence>
<name>A0ABD0LQ62_9CAEN</name>
<dbReference type="EMBL" id="JACVVK020000033">
    <property type="protein sequence ID" value="KAK7501144.1"/>
    <property type="molecule type" value="Genomic_DNA"/>
</dbReference>
<keyword evidence="1" id="KW-0732">Signal</keyword>
<feature type="chain" id="PRO_5044886426" description="Secreted protein" evidence="1">
    <location>
        <begin position="30"/>
        <end position="78"/>
    </location>
</feature>
<evidence type="ECO:0000256" key="1">
    <source>
        <dbReference type="SAM" id="SignalP"/>
    </source>
</evidence>
<sequence>MPLPRSLCCKRRVLVQLALFNPAVLVVTCGRDAIFLCEDGWVTTYQPSVIRLQYLCTNPLGPSTAVCHTGRSDCPDGQ</sequence>
<reference evidence="2 3" key="1">
    <citation type="journal article" date="2023" name="Sci. Data">
        <title>Genome assembly of the Korean intertidal mud-creeper Batillaria attramentaria.</title>
        <authorList>
            <person name="Patra A.K."/>
            <person name="Ho P.T."/>
            <person name="Jun S."/>
            <person name="Lee S.J."/>
            <person name="Kim Y."/>
            <person name="Won Y.J."/>
        </authorList>
    </citation>
    <scope>NUCLEOTIDE SEQUENCE [LARGE SCALE GENOMIC DNA]</scope>
    <source>
        <strain evidence="2">Wonlab-2016</strain>
    </source>
</reference>
<protein>
    <recommendedName>
        <fullName evidence="4">Secreted protein</fullName>
    </recommendedName>
</protein>